<dbReference type="Proteomes" id="UP001224890">
    <property type="component" value="Unassembled WGS sequence"/>
</dbReference>
<reference evidence="4" key="1">
    <citation type="submission" date="2021-06" db="EMBL/GenBank/DDBJ databases">
        <title>Comparative genomics, transcriptomics and evolutionary studies reveal genomic signatures of adaptation to plant cell wall in hemibiotrophic fungi.</title>
        <authorList>
            <consortium name="DOE Joint Genome Institute"/>
            <person name="Baroncelli R."/>
            <person name="Diaz J.F."/>
            <person name="Benocci T."/>
            <person name="Peng M."/>
            <person name="Battaglia E."/>
            <person name="Haridas S."/>
            <person name="Andreopoulos W."/>
            <person name="Labutti K."/>
            <person name="Pangilinan J."/>
            <person name="Floch G.L."/>
            <person name="Makela M.R."/>
            <person name="Henrissat B."/>
            <person name="Grigoriev I.V."/>
            <person name="Crouch J.A."/>
            <person name="De Vries R.P."/>
            <person name="Sukno S.A."/>
            <person name="Thon M.R."/>
        </authorList>
    </citation>
    <scope>NUCLEOTIDE SEQUENCE</scope>
    <source>
        <strain evidence="4">CBS 193.32</strain>
    </source>
</reference>
<dbReference type="InterPro" id="IPR001138">
    <property type="entry name" value="Zn2Cys6_DnaBD"/>
</dbReference>
<feature type="domain" description="Zn(2)-C6 fungal-type" evidence="3">
    <location>
        <begin position="10"/>
        <end position="38"/>
    </location>
</feature>
<dbReference type="SMART" id="SM00066">
    <property type="entry name" value="GAL4"/>
    <property type="match status" value="1"/>
</dbReference>
<comment type="caution">
    <text evidence="4">The sequence shown here is derived from an EMBL/GenBank/DDBJ whole genome shotgun (WGS) entry which is preliminary data.</text>
</comment>
<dbReference type="GeneID" id="85459148"/>
<dbReference type="Pfam" id="PF00172">
    <property type="entry name" value="Zn_clus"/>
    <property type="match status" value="1"/>
</dbReference>
<evidence type="ECO:0000256" key="1">
    <source>
        <dbReference type="ARBA" id="ARBA00023242"/>
    </source>
</evidence>
<sequence>MVGVGGRSKACDHCRRRRVKCDLAAPECARCVKAHLKCGGCRGLSFIQYNGHRTTHDPTDISDMSRAASITGLKTTAHLAITPRRHGVIPIRIARPYVTPWSMDDVYASYAMNHLLHESEEVVVKPGTNRTLTNQCFIALSTTIFGIDQKEPQVLQHGLHRYGTALKALNRALSDPKESRSFDVLEAIIVMAVFEMIAGNREDGWIEHARGLERLLDFRGPKSMQPLPCLVLLEKARPSMIFAALVTRKSTILSGALWKGLPWVQNPERKNPLQLLLDVVADCPELFVLREKIFGQTDGPPCKISLLSLLEMAQRVLNDLETWEKCWSSTELDRYDLVPAPTATTPVRSGYGGSCGPVWNTVLMYHSLYNASISTLFHGALILLLLLIHSLRLALRDLIDHGIEREPIPVRIHESGIHICRSVDYHLDKLRDIATSSVLFPIRMAYEAVGKSDEVVGLWLMFQLKHISAGSTGRWAMARHVLCLNPVSNITSDRLIRDYSK</sequence>
<dbReference type="InterPro" id="IPR053178">
    <property type="entry name" value="Osmoadaptation_assoc"/>
</dbReference>
<organism evidence="4 5">
    <name type="scientific">Colletotrichum godetiae</name>
    <dbReference type="NCBI Taxonomy" id="1209918"/>
    <lineage>
        <taxon>Eukaryota</taxon>
        <taxon>Fungi</taxon>
        <taxon>Dikarya</taxon>
        <taxon>Ascomycota</taxon>
        <taxon>Pezizomycotina</taxon>
        <taxon>Sordariomycetes</taxon>
        <taxon>Hypocreomycetidae</taxon>
        <taxon>Glomerellales</taxon>
        <taxon>Glomerellaceae</taxon>
        <taxon>Colletotrichum</taxon>
        <taxon>Colletotrichum acutatum species complex</taxon>
    </lineage>
</organism>
<dbReference type="InterPro" id="IPR036864">
    <property type="entry name" value="Zn2-C6_fun-type_DNA-bd_sf"/>
</dbReference>
<name>A0AAJ0EUG0_9PEZI</name>
<evidence type="ECO:0000259" key="3">
    <source>
        <dbReference type="PROSITE" id="PS50048"/>
    </source>
</evidence>
<accession>A0AAJ0EUG0</accession>
<evidence type="ECO:0000313" key="5">
    <source>
        <dbReference type="Proteomes" id="UP001224890"/>
    </source>
</evidence>
<feature type="transmembrane region" description="Helical" evidence="2">
    <location>
        <begin position="376"/>
        <end position="395"/>
    </location>
</feature>
<dbReference type="EMBL" id="JAHMHR010000015">
    <property type="protein sequence ID" value="KAK1687579.1"/>
    <property type="molecule type" value="Genomic_DNA"/>
</dbReference>
<dbReference type="GO" id="GO:0008270">
    <property type="term" value="F:zinc ion binding"/>
    <property type="evidence" value="ECO:0007669"/>
    <property type="project" value="InterPro"/>
</dbReference>
<keyword evidence="2" id="KW-0472">Membrane</keyword>
<dbReference type="InterPro" id="IPR021858">
    <property type="entry name" value="Fun_TF"/>
</dbReference>
<dbReference type="PROSITE" id="PS00463">
    <property type="entry name" value="ZN2_CY6_FUNGAL_1"/>
    <property type="match status" value="1"/>
</dbReference>
<proteinExistence type="predicted"/>
<dbReference type="Pfam" id="PF11951">
    <property type="entry name" value="Fungal_trans_2"/>
    <property type="match status" value="1"/>
</dbReference>
<dbReference type="PANTHER" id="PTHR38111:SF2">
    <property type="entry name" value="FINGER DOMAIN PROTEIN, PUTATIVE (AFU_ORTHOLOGUE AFUA_1G01560)-RELATED"/>
    <property type="match status" value="1"/>
</dbReference>
<evidence type="ECO:0000256" key="2">
    <source>
        <dbReference type="SAM" id="Phobius"/>
    </source>
</evidence>
<keyword evidence="1" id="KW-0539">Nucleus</keyword>
<evidence type="ECO:0000313" key="4">
    <source>
        <dbReference type="EMBL" id="KAK1687579.1"/>
    </source>
</evidence>
<dbReference type="CDD" id="cd00067">
    <property type="entry name" value="GAL4"/>
    <property type="match status" value="1"/>
</dbReference>
<keyword evidence="5" id="KW-1185">Reference proteome</keyword>
<gene>
    <name evidence="4" type="ORF">BDP55DRAFT_660416</name>
</gene>
<dbReference type="AlphaFoldDB" id="A0AAJ0EUG0"/>
<keyword evidence="2" id="KW-0812">Transmembrane</keyword>
<dbReference type="SUPFAM" id="SSF57701">
    <property type="entry name" value="Zn2/Cys6 DNA-binding domain"/>
    <property type="match status" value="1"/>
</dbReference>
<dbReference type="PANTHER" id="PTHR38111">
    <property type="entry name" value="ZN(2)-C6 FUNGAL-TYPE DOMAIN-CONTAINING PROTEIN-RELATED"/>
    <property type="match status" value="1"/>
</dbReference>
<dbReference type="PROSITE" id="PS50048">
    <property type="entry name" value="ZN2_CY6_FUNGAL_2"/>
    <property type="match status" value="1"/>
</dbReference>
<keyword evidence="2" id="KW-1133">Transmembrane helix</keyword>
<protein>
    <recommendedName>
        <fullName evidence="3">Zn(2)-C6 fungal-type domain-containing protein</fullName>
    </recommendedName>
</protein>
<dbReference type="GO" id="GO:0000981">
    <property type="term" value="F:DNA-binding transcription factor activity, RNA polymerase II-specific"/>
    <property type="evidence" value="ECO:0007669"/>
    <property type="project" value="InterPro"/>
</dbReference>
<dbReference type="Gene3D" id="4.10.240.10">
    <property type="entry name" value="Zn(2)-C6 fungal-type DNA-binding domain"/>
    <property type="match status" value="1"/>
</dbReference>
<dbReference type="RefSeq" id="XP_060431274.1">
    <property type="nucleotide sequence ID" value="XM_060574622.1"/>
</dbReference>